<evidence type="ECO:0000313" key="2">
    <source>
        <dbReference type="Proteomes" id="UP000767854"/>
    </source>
</evidence>
<dbReference type="SUPFAM" id="SSF55781">
    <property type="entry name" value="GAF domain-like"/>
    <property type="match status" value="1"/>
</dbReference>
<dbReference type="RefSeq" id="WP_204664923.1">
    <property type="nucleotide sequence ID" value="NZ_JAFBDT010000020.1"/>
</dbReference>
<protein>
    <submittedName>
        <fullName evidence="1">Methionine-R-sulfoxide reductase with GAF domain</fullName>
    </submittedName>
</protein>
<comment type="caution">
    <text evidence="1">The sequence shown here is derived from an EMBL/GenBank/DDBJ whole genome shotgun (WGS) entry which is preliminary data.</text>
</comment>
<reference evidence="1 2" key="1">
    <citation type="submission" date="2021-01" db="EMBL/GenBank/DDBJ databases">
        <title>Genomic Encyclopedia of Type Strains, Phase IV (KMG-IV): sequencing the most valuable type-strain genomes for metagenomic binning, comparative biology and taxonomic classification.</title>
        <authorList>
            <person name="Goeker M."/>
        </authorList>
    </citation>
    <scope>NUCLEOTIDE SEQUENCE [LARGE SCALE GENOMIC DNA]</scope>
    <source>
        <strain evidence="1 2">DSM 24436</strain>
    </source>
</reference>
<dbReference type="Proteomes" id="UP000767854">
    <property type="component" value="Unassembled WGS sequence"/>
</dbReference>
<dbReference type="EMBL" id="JAFBDT010000020">
    <property type="protein sequence ID" value="MBM7562493.1"/>
    <property type="molecule type" value="Genomic_DNA"/>
</dbReference>
<dbReference type="InterPro" id="IPR029016">
    <property type="entry name" value="GAF-like_dom_sf"/>
</dbReference>
<name>A0ABS2MSU2_9FIRM</name>
<organism evidence="1 2">
    <name type="scientific">Fusibacter tunisiensis</name>
    <dbReference type="NCBI Taxonomy" id="1008308"/>
    <lineage>
        <taxon>Bacteria</taxon>
        <taxon>Bacillati</taxon>
        <taxon>Bacillota</taxon>
        <taxon>Clostridia</taxon>
        <taxon>Eubacteriales</taxon>
        <taxon>Eubacteriales Family XII. Incertae Sedis</taxon>
        <taxon>Fusibacter</taxon>
    </lineage>
</organism>
<accession>A0ABS2MSU2</accession>
<keyword evidence="2" id="KW-1185">Reference proteome</keyword>
<evidence type="ECO:0000313" key="1">
    <source>
        <dbReference type="EMBL" id="MBM7562493.1"/>
    </source>
</evidence>
<dbReference type="Gene3D" id="3.30.450.40">
    <property type="match status" value="1"/>
</dbReference>
<gene>
    <name evidence="1" type="ORF">JOC49_002054</name>
</gene>
<sequence length="51" mass="5960">MSRLHVESRNHLIGVLDIDSPELERFTAVDQKALEEIAQIMLQYIHFPINK</sequence>
<proteinExistence type="predicted"/>